<dbReference type="PANTHER" id="PTHR31972">
    <property type="entry name" value="EXPRESSED PROTEIN"/>
    <property type="match status" value="1"/>
</dbReference>
<reference evidence="2 3" key="1">
    <citation type="journal article" date="2017" name="Nature">
        <title>The Apostasia genome and the evolution of orchids.</title>
        <authorList>
            <person name="Zhang G.Q."/>
            <person name="Liu K.W."/>
            <person name="Li Z."/>
            <person name="Lohaus R."/>
            <person name="Hsiao Y.Y."/>
            <person name="Niu S.C."/>
            <person name="Wang J.Y."/>
            <person name="Lin Y.C."/>
            <person name="Xu Q."/>
            <person name="Chen L.J."/>
            <person name="Yoshida K."/>
            <person name="Fujiwara S."/>
            <person name="Wang Z.W."/>
            <person name="Zhang Y.Q."/>
            <person name="Mitsuda N."/>
            <person name="Wang M."/>
            <person name="Liu G.H."/>
            <person name="Pecoraro L."/>
            <person name="Huang H.X."/>
            <person name="Xiao X.J."/>
            <person name="Lin M."/>
            <person name="Wu X.Y."/>
            <person name="Wu W.L."/>
            <person name="Chen Y.Y."/>
            <person name="Chang S.B."/>
            <person name="Sakamoto S."/>
            <person name="Ohme-Takagi M."/>
            <person name="Yagi M."/>
            <person name="Zeng S.J."/>
            <person name="Shen C.Y."/>
            <person name="Yeh C.M."/>
            <person name="Luo Y.B."/>
            <person name="Tsai W.C."/>
            <person name="Van de Peer Y."/>
            <person name="Liu Z.J."/>
        </authorList>
    </citation>
    <scope>NUCLEOTIDE SEQUENCE [LARGE SCALE GENOMIC DNA]</scope>
    <source>
        <strain evidence="3">cv. Shenzhen</strain>
        <tissue evidence="2">Stem</tissue>
    </source>
</reference>
<proteinExistence type="predicted"/>
<dbReference type="InterPro" id="IPR008586">
    <property type="entry name" value="DUF868_pln"/>
</dbReference>
<dbReference type="STRING" id="1088818.A0A2I0AUC4"/>
<feature type="region of interest" description="Disordered" evidence="1">
    <location>
        <begin position="342"/>
        <end position="372"/>
    </location>
</feature>
<dbReference type="Proteomes" id="UP000236161">
    <property type="component" value="Unassembled WGS sequence"/>
</dbReference>
<evidence type="ECO:0000256" key="1">
    <source>
        <dbReference type="SAM" id="MobiDB-lite"/>
    </source>
</evidence>
<dbReference type="OrthoDB" id="748105at2759"/>
<accession>A0A2I0AUC4</accession>
<evidence type="ECO:0000313" key="3">
    <source>
        <dbReference type="Proteomes" id="UP000236161"/>
    </source>
</evidence>
<organism evidence="2 3">
    <name type="scientific">Apostasia shenzhenica</name>
    <dbReference type="NCBI Taxonomy" id="1088818"/>
    <lineage>
        <taxon>Eukaryota</taxon>
        <taxon>Viridiplantae</taxon>
        <taxon>Streptophyta</taxon>
        <taxon>Embryophyta</taxon>
        <taxon>Tracheophyta</taxon>
        <taxon>Spermatophyta</taxon>
        <taxon>Magnoliopsida</taxon>
        <taxon>Liliopsida</taxon>
        <taxon>Asparagales</taxon>
        <taxon>Orchidaceae</taxon>
        <taxon>Apostasioideae</taxon>
        <taxon>Apostasia</taxon>
    </lineage>
</organism>
<protein>
    <submittedName>
        <fullName evidence="2">Uncharacterized protein</fullName>
    </submittedName>
</protein>
<dbReference type="AlphaFoldDB" id="A0A2I0AUC4"/>
<gene>
    <name evidence="2" type="ORF">AXF42_Ash001246</name>
</gene>
<dbReference type="PANTHER" id="PTHR31972:SF3">
    <property type="entry name" value="OS09G0416600 PROTEIN"/>
    <property type="match status" value="1"/>
</dbReference>
<sequence>MSHGVQLWDTIVNSESMMKLNSPAPSLYQQQSALFFKSLHLNLKHFIIRMLRCLPACFSVGVAVSTAAAPFECTSVYATHLGEASLNWRRAAIGLSVSADILLLPVEENEPASDHLRFGFHIRLPWRKKGFKKLRLKTADGRRCAIELAWDLSRAIFTDAGGPEPAAGFFVAVAVDGEIALVAGDRHEEAHRRIDAVSSRNCDGRSAPISRTVQVKLKEIGMKKSYTAMARFGGRERIISITIDLEEMRVRIDGEMALKVRRIWWKFRGSEKVAMDGGELIEATWDLHRWIFRSDSCPKRSPAAAKAGDAVFVFRFEEEGEGHFGKRCGGRGFWGKIESWSESSSGSWSTTTGASSPTVGGWGSPEEAEMRSSDAGGFTLIVCGWKD</sequence>
<dbReference type="EMBL" id="KZ451950">
    <property type="protein sequence ID" value="PKA59153.1"/>
    <property type="molecule type" value="Genomic_DNA"/>
</dbReference>
<keyword evidence="3" id="KW-1185">Reference proteome</keyword>
<dbReference type="Pfam" id="PF05910">
    <property type="entry name" value="DUF868"/>
    <property type="match status" value="1"/>
</dbReference>
<name>A0A2I0AUC4_9ASPA</name>
<evidence type="ECO:0000313" key="2">
    <source>
        <dbReference type="EMBL" id="PKA59153.1"/>
    </source>
</evidence>
<feature type="compositionally biased region" description="Low complexity" evidence="1">
    <location>
        <begin position="342"/>
        <end position="356"/>
    </location>
</feature>